<dbReference type="SMART" id="SM00974">
    <property type="entry name" value="T5orf172"/>
    <property type="match status" value="1"/>
</dbReference>
<dbReference type="Pfam" id="PF13250">
    <property type="entry name" value="SNIPE"/>
    <property type="match status" value="1"/>
</dbReference>
<feature type="domain" description="Bacteriophage T5 Orf172 DNA-binding" evidence="2">
    <location>
        <begin position="297"/>
        <end position="380"/>
    </location>
</feature>
<dbReference type="Pfam" id="PF13455">
    <property type="entry name" value="MUG113"/>
    <property type="match status" value="1"/>
</dbReference>
<evidence type="ECO:0000256" key="1">
    <source>
        <dbReference type="SAM" id="Coils"/>
    </source>
</evidence>
<proteinExistence type="predicted"/>
<protein>
    <submittedName>
        <fullName evidence="3">T5orf172 domain-containing protein</fullName>
    </submittedName>
</protein>
<sequence length="405" mass="47089">MTPEMQDVIKLKAEIEKLQKNKNNLSDQILELNEKIKEKNYNISSLDSVIRGKSKQIVNLDDEILVQEFGLYQPQFDFASALDYKEELAKIRMRQKDLIKNNHAVTGRTDWQVNGNAAKGRKLVTDTQKLLLRAFNSECDELISKVKYTNFDASLNKIYKSSEAISKLGTIMEISITGQYLEAKVKELRLAFEYQQKKQEEKEEQKAARAEQREQAKIQKEIEEQRKKIEKEQTHYQTAFKRINDQLMANPNDPDLLAKKSELEKQIDSIDKALTDIDYRQANMKAGYVYVISNIGAFGENIYKIGMTRRLDPQDRVDELGDASVPFNFDVHAMIFSDDAPALEAALHRAFEDRKLNMVNQRREFFHVTLDEIKEVVRKNFDKTVEFVDVPDAEQFRISERMRKS</sequence>
<reference evidence="3 4" key="1">
    <citation type="submission" date="2019-02" db="EMBL/GenBank/DDBJ databases">
        <title>Genomic Encyclopedia of Type Strains, Phase IV (KMG-IV): sequencing the most valuable type-strain genomes for metagenomic binning, comparative biology and taxonomic classification.</title>
        <authorList>
            <person name="Goeker M."/>
        </authorList>
    </citation>
    <scope>NUCLEOTIDE SEQUENCE [LARGE SCALE GENOMIC DNA]</scope>
    <source>
        <strain evidence="3 4">DSM 29486</strain>
    </source>
</reference>
<organism evidence="3 4">
    <name type="scientific">Cuneatibacter caecimuris</name>
    <dbReference type="NCBI Taxonomy" id="1796618"/>
    <lineage>
        <taxon>Bacteria</taxon>
        <taxon>Bacillati</taxon>
        <taxon>Bacillota</taxon>
        <taxon>Clostridia</taxon>
        <taxon>Lachnospirales</taxon>
        <taxon>Lachnospiraceae</taxon>
        <taxon>Cuneatibacter</taxon>
    </lineage>
</organism>
<keyword evidence="4" id="KW-1185">Reference proteome</keyword>
<gene>
    <name evidence="3" type="ORF">EV209_1065</name>
</gene>
<dbReference type="InterPro" id="IPR018306">
    <property type="entry name" value="Phage_T5_Orf172_DNA-bd"/>
</dbReference>
<evidence type="ECO:0000313" key="4">
    <source>
        <dbReference type="Proteomes" id="UP000292927"/>
    </source>
</evidence>
<accession>A0A4Q7PQW2</accession>
<evidence type="ECO:0000259" key="2">
    <source>
        <dbReference type="SMART" id="SM00974"/>
    </source>
</evidence>
<feature type="coiled-coil region" evidence="1">
    <location>
        <begin position="8"/>
        <end position="42"/>
    </location>
</feature>
<feature type="coiled-coil region" evidence="1">
    <location>
        <begin position="191"/>
        <end position="235"/>
    </location>
</feature>
<dbReference type="InterPro" id="IPR025280">
    <property type="entry name" value="SNIPE"/>
</dbReference>
<comment type="caution">
    <text evidence="3">The sequence shown here is derived from an EMBL/GenBank/DDBJ whole genome shotgun (WGS) entry which is preliminary data.</text>
</comment>
<evidence type="ECO:0000313" key="3">
    <source>
        <dbReference type="EMBL" id="RZT02935.1"/>
    </source>
</evidence>
<dbReference type="Proteomes" id="UP000292927">
    <property type="component" value="Unassembled WGS sequence"/>
</dbReference>
<dbReference type="AlphaFoldDB" id="A0A4Q7PQW2"/>
<keyword evidence="1" id="KW-0175">Coiled coil</keyword>
<dbReference type="EMBL" id="SGXF01000001">
    <property type="protein sequence ID" value="RZT02935.1"/>
    <property type="molecule type" value="Genomic_DNA"/>
</dbReference>
<name>A0A4Q7PQW2_9FIRM</name>